<dbReference type="Proteomes" id="UP001175261">
    <property type="component" value="Unassembled WGS sequence"/>
</dbReference>
<organism evidence="2 3">
    <name type="scientific">Sarocladium strictum</name>
    <name type="common">Black bundle disease fungus</name>
    <name type="synonym">Acremonium strictum</name>
    <dbReference type="NCBI Taxonomy" id="5046"/>
    <lineage>
        <taxon>Eukaryota</taxon>
        <taxon>Fungi</taxon>
        <taxon>Dikarya</taxon>
        <taxon>Ascomycota</taxon>
        <taxon>Pezizomycotina</taxon>
        <taxon>Sordariomycetes</taxon>
        <taxon>Hypocreomycetidae</taxon>
        <taxon>Hypocreales</taxon>
        <taxon>Sarocladiaceae</taxon>
        <taxon>Sarocladium</taxon>
    </lineage>
</organism>
<dbReference type="PANTHER" id="PTHR41807">
    <property type="entry name" value="GLUTATHIONE TRANSFERASE 3"/>
    <property type="match status" value="1"/>
</dbReference>
<dbReference type="AlphaFoldDB" id="A0AA39LA86"/>
<evidence type="ECO:0000313" key="2">
    <source>
        <dbReference type="EMBL" id="KAK0389675.1"/>
    </source>
</evidence>
<keyword evidence="1" id="KW-1133">Transmembrane helix</keyword>
<sequence length="445" mass="48131">MVARPPSPPLTQVWLSPASSFIHLPPAPTPVIVPGTTTQHSQQPLLFCLHCPTPYQLSCIAPACHQYSYLSRIGLQTFFELFSSRLKLLFAAVWSHPQFQKKMSATNTNSWLRAQRKSDLVEIADDVGLKNYESYKKSELEAALDEYLAGNSAKFSSRSSLTGYFNSRSKALGSPVKKELNAAKDEGEKALKVVKRKVSKAIEEATPDADTSTATAIVRTPGRSLSQVAARIPLPATPADVANAVDRSTLALRQRATSIYQDSGISDVTQATRDSLSTVTSVLAVVSAWELFCIRYKILPSRYAFTIPAIGFLGLSDYPVNLPDAFLLVTTAFWSPFLTWALTSLVIPGIAGYFFNLSATNNQGPRTRAKAAAQAAEYNVDPLTFSIVKALVSYVVYGQLVTLGGLLSESSILHLRGAVYGGVPGILTGTAITAVMSIYDAVLKK</sequence>
<evidence type="ECO:0000256" key="1">
    <source>
        <dbReference type="SAM" id="Phobius"/>
    </source>
</evidence>
<dbReference type="InterPro" id="IPR038872">
    <property type="entry name" value="Put_GTT3"/>
</dbReference>
<gene>
    <name evidence="2" type="ORF">NLU13_3249</name>
</gene>
<keyword evidence="1" id="KW-0812">Transmembrane</keyword>
<keyword evidence="3" id="KW-1185">Reference proteome</keyword>
<feature type="transmembrane region" description="Helical" evidence="1">
    <location>
        <begin position="417"/>
        <end position="439"/>
    </location>
</feature>
<protein>
    <submittedName>
        <fullName evidence="2">Uncharacterized protein</fullName>
    </submittedName>
</protein>
<dbReference type="GO" id="GO:0016020">
    <property type="term" value="C:membrane"/>
    <property type="evidence" value="ECO:0007669"/>
    <property type="project" value="TreeGrafter"/>
</dbReference>
<dbReference type="PANTHER" id="PTHR41807:SF1">
    <property type="entry name" value="GLUTATHIONE TRANSFERASE 3"/>
    <property type="match status" value="1"/>
</dbReference>
<reference evidence="2" key="1">
    <citation type="submission" date="2022-10" db="EMBL/GenBank/DDBJ databases">
        <title>Determination and structural analysis of whole genome sequence of Sarocladium strictum F4-1.</title>
        <authorList>
            <person name="Hu L."/>
            <person name="Jiang Y."/>
        </authorList>
    </citation>
    <scope>NUCLEOTIDE SEQUENCE</scope>
    <source>
        <strain evidence="2">F4-1</strain>
    </source>
</reference>
<keyword evidence="1" id="KW-0472">Membrane</keyword>
<accession>A0AA39LA86</accession>
<dbReference type="EMBL" id="JAPDFR010000002">
    <property type="protein sequence ID" value="KAK0389675.1"/>
    <property type="molecule type" value="Genomic_DNA"/>
</dbReference>
<feature type="transmembrane region" description="Helical" evidence="1">
    <location>
        <begin position="378"/>
        <end position="397"/>
    </location>
</feature>
<evidence type="ECO:0000313" key="3">
    <source>
        <dbReference type="Proteomes" id="UP001175261"/>
    </source>
</evidence>
<proteinExistence type="predicted"/>
<comment type="caution">
    <text evidence="2">The sequence shown here is derived from an EMBL/GenBank/DDBJ whole genome shotgun (WGS) entry which is preliminary data.</text>
</comment>
<name>A0AA39LA86_SARSR</name>
<feature type="transmembrane region" description="Helical" evidence="1">
    <location>
        <begin position="332"/>
        <end position="357"/>
    </location>
</feature>